<dbReference type="InterPro" id="IPR029045">
    <property type="entry name" value="ClpP/crotonase-like_dom_sf"/>
</dbReference>
<dbReference type="PANTHER" id="PTHR43459:SF3">
    <property type="entry name" value="ENOYL-COA HYDRATASE ECHA15 (ENOYL HYDRASE) (UNSATURATED ACYL-COA HYDRATASE) (CROTONASE)-RELATED"/>
    <property type="match status" value="1"/>
</dbReference>
<dbReference type="PANTHER" id="PTHR43459">
    <property type="entry name" value="ENOYL-COA HYDRATASE"/>
    <property type="match status" value="1"/>
</dbReference>
<proteinExistence type="inferred from homology"/>
<dbReference type="CDD" id="cd06558">
    <property type="entry name" value="crotonase-like"/>
    <property type="match status" value="1"/>
</dbReference>
<evidence type="ECO:0000256" key="1">
    <source>
        <dbReference type="ARBA" id="ARBA00005254"/>
    </source>
</evidence>
<evidence type="ECO:0000313" key="3">
    <source>
        <dbReference type="Proteomes" id="UP001479933"/>
    </source>
</evidence>
<dbReference type="RefSeq" id="WP_066163421.1">
    <property type="nucleotide sequence ID" value="NZ_CP136137.1"/>
</dbReference>
<keyword evidence="3" id="KW-1185">Reference proteome</keyword>
<dbReference type="Gene3D" id="1.10.12.10">
    <property type="entry name" value="Lyase 2-enoyl-coa Hydratase, Chain A, domain 2"/>
    <property type="match status" value="1"/>
</dbReference>
<protein>
    <submittedName>
        <fullName evidence="2">Enoyl-CoA hydratase/isomerase family protein</fullName>
    </submittedName>
</protein>
<evidence type="ECO:0000313" key="2">
    <source>
        <dbReference type="EMBL" id="WYY09378.1"/>
    </source>
</evidence>
<accession>A0ABZ2U6M8</accession>
<sequence>MTEYTTLLVEEHDGILHIRLNRPDRLNAFDGPMHRELTDLIGRLRRDCGAGAVVLSGVGRAFSAGGDADWIGSADEDQLDDFFADGRSLIEDLVRIEVPVIAAVTGPVIGLGATLALFADIVVADETAVFADPHVGMGVVAGDGGAVIWPLLMGLRAKRFLLTGDRLDAPAALQFGLIDEVVATGAAIDTAVGLARRLADGPREAIAGTKATANRILLSALDEALQFGLDLERQTLRSADHRAAVARFRERNDRRTDGAADDA</sequence>
<organism evidence="2 3">
    <name type="scientific">Gordonia hydrophobica</name>
    <dbReference type="NCBI Taxonomy" id="40516"/>
    <lineage>
        <taxon>Bacteria</taxon>
        <taxon>Bacillati</taxon>
        <taxon>Actinomycetota</taxon>
        <taxon>Actinomycetes</taxon>
        <taxon>Mycobacteriales</taxon>
        <taxon>Gordoniaceae</taxon>
        <taxon>Gordonia</taxon>
    </lineage>
</organism>
<dbReference type="SUPFAM" id="SSF52096">
    <property type="entry name" value="ClpP/crotonase"/>
    <property type="match status" value="1"/>
</dbReference>
<dbReference type="InterPro" id="IPR014748">
    <property type="entry name" value="Enoyl-CoA_hydra_C"/>
</dbReference>
<comment type="similarity">
    <text evidence="1">Belongs to the enoyl-CoA hydratase/isomerase family.</text>
</comment>
<dbReference type="InterPro" id="IPR001753">
    <property type="entry name" value="Enoyl-CoA_hydra/iso"/>
</dbReference>
<dbReference type="Proteomes" id="UP001479933">
    <property type="component" value="Chromosome"/>
</dbReference>
<name>A0ABZ2U6M8_9ACTN</name>
<dbReference type="Gene3D" id="3.90.226.10">
    <property type="entry name" value="2-enoyl-CoA Hydratase, Chain A, domain 1"/>
    <property type="match status" value="1"/>
</dbReference>
<dbReference type="Pfam" id="PF00378">
    <property type="entry name" value="ECH_1"/>
    <property type="match status" value="1"/>
</dbReference>
<reference evidence="2 3" key="1">
    <citation type="journal article" date="2023" name="Virus Evol.">
        <title>Computational host range prediction-The good, the bad, and the ugly.</title>
        <authorList>
            <person name="Howell A.A."/>
            <person name="Versoza C.J."/>
            <person name="Pfeifer S.P."/>
        </authorList>
    </citation>
    <scope>NUCLEOTIDE SEQUENCE [LARGE SCALE GENOMIC DNA]</scope>
    <source>
        <strain evidence="2 3">1610/1b</strain>
    </source>
</reference>
<dbReference type="EMBL" id="CP136137">
    <property type="protein sequence ID" value="WYY09378.1"/>
    <property type="molecule type" value="Genomic_DNA"/>
</dbReference>
<gene>
    <name evidence="2" type="ORF">RVF87_10075</name>
</gene>